<protein>
    <recommendedName>
        <fullName evidence="11">Amino acid transporter</fullName>
    </recommendedName>
</protein>
<evidence type="ECO:0000256" key="7">
    <source>
        <dbReference type="ARBA" id="ARBA00022970"/>
    </source>
</evidence>
<dbReference type="STRING" id="48698.ENSPFOP00000000087"/>
<feature type="transmembrane region" description="Helical" evidence="11">
    <location>
        <begin position="322"/>
        <end position="342"/>
    </location>
</feature>
<evidence type="ECO:0000256" key="4">
    <source>
        <dbReference type="ARBA" id="ARBA00022553"/>
    </source>
</evidence>
<dbReference type="Ensembl" id="ENSPFOT00000000087.2">
    <property type="protein sequence ID" value="ENSPFOP00000000087.2"/>
    <property type="gene ID" value="ENSPFOG00000000082.2"/>
</dbReference>
<keyword evidence="5 11" id="KW-0812">Transmembrane</keyword>
<evidence type="ECO:0000256" key="8">
    <source>
        <dbReference type="ARBA" id="ARBA00022989"/>
    </source>
</evidence>
<evidence type="ECO:0000256" key="10">
    <source>
        <dbReference type="ARBA" id="ARBA00023136"/>
    </source>
</evidence>
<dbReference type="PANTHER" id="PTHR11958">
    <property type="entry name" value="SODIUM/DICARBOXYLATE SYMPORTER-RELATED"/>
    <property type="match status" value="1"/>
</dbReference>
<evidence type="ECO:0000256" key="2">
    <source>
        <dbReference type="ARBA" id="ARBA00022448"/>
    </source>
</evidence>
<dbReference type="GO" id="GO:0046872">
    <property type="term" value="F:metal ion binding"/>
    <property type="evidence" value="ECO:0007669"/>
    <property type="project" value="UniProtKB-KW"/>
</dbReference>
<proteinExistence type="inferred from homology"/>
<keyword evidence="10 11" id="KW-0472">Membrane</keyword>
<reference evidence="13" key="1">
    <citation type="submission" date="2013-10" db="EMBL/GenBank/DDBJ databases">
        <authorList>
            <person name="Schartl M."/>
            <person name="Warren W."/>
        </authorList>
    </citation>
    <scope>NUCLEOTIDE SEQUENCE [LARGE SCALE GENOMIC DNA]</scope>
    <source>
        <strain evidence="13">female</strain>
    </source>
</reference>
<dbReference type="eggNOG" id="KOG3787">
    <property type="taxonomic scope" value="Eukaryota"/>
</dbReference>
<evidence type="ECO:0000256" key="3">
    <source>
        <dbReference type="ARBA" id="ARBA00022475"/>
    </source>
</evidence>
<keyword evidence="3" id="KW-1003">Cell membrane</keyword>
<feature type="transmembrane region" description="Helical" evidence="11">
    <location>
        <begin position="288"/>
        <end position="310"/>
    </location>
</feature>
<feature type="transmembrane region" description="Helical" evidence="11">
    <location>
        <begin position="362"/>
        <end position="383"/>
    </location>
</feature>
<dbReference type="GO" id="GO:0033229">
    <property type="term" value="F:cysteine transmembrane transporter activity"/>
    <property type="evidence" value="ECO:0007669"/>
    <property type="project" value="TreeGrafter"/>
</dbReference>
<sequence length="475" mass="52308">PETSHKLLNCDCRLWLKHSHLFLMTVIKYTIGLGTGFLLRFMIFLRDDQVKWIRIPGDMLLNVLQMFAVPLIVTSVLAGVTGLNTKMSRKTAFFTGTYICGTTLLAIILGLLLVLTIKPGVGEHLSQDRVKEMPPFSVHVILMDLLRNMVPESFIQAFYEQYKTEIIEIGRLKTERRGCVSFQSTLEAVVPSCSVQNVTETKLVGSYVDGPNMIGLIIWSFTFGILINRVGQEATSTVKAIQSLNDAIKIIFNWILWYLPIGVLFLIVENVLDVEDWGAVIKLAKLSAVISLGLVIQTFFVLPMVYFTLVRKNPYVILKGTSKAWMTAIIIASSTASLPVILQCCEENLMVNGKLCRLMLPILTSINMNGTAVYEVIASVFIAQMNDITLDAGQIIAVGLTSSIVTFGAAGIPATGAVTTILILTAVGLPAKDAAMLVVVEWLLDHFRTGVNVLGDCYGVVLINFLCHDELEDLD</sequence>
<feature type="transmembrane region" description="Helical" evidence="11">
    <location>
        <begin position="395"/>
        <end position="415"/>
    </location>
</feature>
<keyword evidence="7" id="KW-0029">Amino-acid transport</keyword>
<dbReference type="GeneTree" id="ENSGT00940000167953"/>
<dbReference type="PRINTS" id="PR00173">
    <property type="entry name" value="EDTRNSPORT"/>
</dbReference>
<feature type="transmembrane region" description="Helical" evidence="11">
    <location>
        <begin position="421"/>
        <end position="444"/>
    </location>
</feature>
<keyword evidence="11" id="KW-0769">Symport</keyword>
<dbReference type="SUPFAM" id="SSF118215">
    <property type="entry name" value="Proton glutamate symport protein"/>
    <property type="match status" value="1"/>
</dbReference>
<feature type="transmembrane region" description="Helical" evidence="11">
    <location>
        <begin position="21"/>
        <end position="43"/>
    </location>
</feature>
<keyword evidence="8 11" id="KW-1133">Transmembrane helix</keyword>
<evidence type="ECO:0000256" key="1">
    <source>
        <dbReference type="ARBA" id="ARBA00004651"/>
    </source>
</evidence>
<evidence type="ECO:0000313" key="13">
    <source>
        <dbReference type="Proteomes" id="UP000028760"/>
    </source>
</evidence>
<reference evidence="12" key="3">
    <citation type="submission" date="2025-09" db="UniProtKB">
        <authorList>
            <consortium name="Ensembl"/>
        </authorList>
    </citation>
    <scope>IDENTIFICATION</scope>
</reference>
<dbReference type="GO" id="GO:0005886">
    <property type="term" value="C:plasma membrane"/>
    <property type="evidence" value="ECO:0007669"/>
    <property type="project" value="UniProtKB-SubCell"/>
</dbReference>
<evidence type="ECO:0000313" key="12">
    <source>
        <dbReference type="Ensembl" id="ENSPFOP00000000087.2"/>
    </source>
</evidence>
<evidence type="ECO:0000256" key="6">
    <source>
        <dbReference type="ARBA" id="ARBA00022723"/>
    </source>
</evidence>
<dbReference type="GO" id="GO:0005313">
    <property type="term" value="F:L-glutamate transmembrane transporter activity"/>
    <property type="evidence" value="ECO:0007669"/>
    <property type="project" value="TreeGrafter"/>
</dbReference>
<reference evidence="12" key="2">
    <citation type="submission" date="2025-08" db="UniProtKB">
        <authorList>
            <consortium name="Ensembl"/>
        </authorList>
    </citation>
    <scope>IDENTIFICATION</scope>
</reference>
<feature type="transmembrane region" description="Helical" evidence="11">
    <location>
        <begin position="63"/>
        <end position="83"/>
    </location>
</feature>
<dbReference type="GO" id="GO:0015501">
    <property type="term" value="F:glutamate:sodium symporter activity"/>
    <property type="evidence" value="ECO:0007669"/>
    <property type="project" value="TreeGrafter"/>
</dbReference>
<dbReference type="Pfam" id="PF00375">
    <property type="entry name" value="SDF"/>
    <property type="match status" value="1"/>
</dbReference>
<evidence type="ECO:0000256" key="9">
    <source>
        <dbReference type="ARBA" id="ARBA00023053"/>
    </source>
</evidence>
<dbReference type="EMBL" id="AYCK01016500">
    <property type="status" value="NOT_ANNOTATED_CDS"/>
    <property type="molecule type" value="Genomic_DNA"/>
</dbReference>
<evidence type="ECO:0000256" key="5">
    <source>
        <dbReference type="ARBA" id="ARBA00022692"/>
    </source>
</evidence>
<feature type="transmembrane region" description="Helical" evidence="11">
    <location>
        <begin position="213"/>
        <end position="230"/>
    </location>
</feature>
<comment type="similarity">
    <text evidence="11">Belongs to the dicarboxylate/amino acid:cation symporter (DAACS) (TC 2.A.23) family.</text>
</comment>
<comment type="subcellular location">
    <subcellularLocation>
        <location evidence="1">Cell membrane</location>
        <topology evidence="1">Multi-pass membrane protein</topology>
    </subcellularLocation>
    <subcellularLocation>
        <location evidence="11">Membrane</location>
        <topology evidence="11">Multi-pass membrane protein</topology>
    </subcellularLocation>
</comment>
<keyword evidence="13" id="KW-1185">Reference proteome</keyword>
<dbReference type="Gene3D" id="1.10.3860.10">
    <property type="entry name" value="Sodium:dicarboxylate symporter"/>
    <property type="match status" value="1"/>
</dbReference>
<dbReference type="PANTHER" id="PTHR11958:SF109">
    <property type="entry name" value="EXCITATORY AMINO ACID TRANSPORTER 3"/>
    <property type="match status" value="1"/>
</dbReference>
<feature type="transmembrane region" description="Helical" evidence="11">
    <location>
        <begin position="95"/>
        <end position="117"/>
    </location>
</feature>
<name>A0A087X2T4_POEFO</name>
<dbReference type="InterPro" id="IPR050746">
    <property type="entry name" value="DAACS"/>
</dbReference>
<keyword evidence="4" id="KW-0597">Phosphoprotein</keyword>
<dbReference type="OMA" id="RTMAQFT"/>
<keyword evidence="9" id="KW-0915">Sodium</keyword>
<organism evidence="12 13">
    <name type="scientific">Poecilia formosa</name>
    <name type="common">Amazon molly</name>
    <name type="synonym">Limia formosa</name>
    <dbReference type="NCBI Taxonomy" id="48698"/>
    <lineage>
        <taxon>Eukaryota</taxon>
        <taxon>Metazoa</taxon>
        <taxon>Chordata</taxon>
        <taxon>Craniata</taxon>
        <taxon>Vertebrata</taxon>
        <taxon>Euteleostomi</taxon>
        <taxon>Actinopterygii</taxon>
        <taxon>Neopterygii</taxon>
        <taxon>Teleostei</taxon>
        <taxon>Neoteleostei</taxon>
        <taxon>Acanthomorphata</taxon>
        <taxon>Ovalentaria</taxon>
        <taxon>Atherinomorphae</taxon>
        <taxon>Cyprinodontiformes</taxon>
        <taxon>Poeciliidae</taxon>
        <taxon>Poeciliinae</taxon>
        <taxon>Poecilia</taxon>
    </lineage>
</organism>
<feature type="transmembrane region" description="Helical" evidence="11">
    <location>
        <begin position="250"/>
        <end position="268"/>
    </location>
</feature>
<accession>A0A087X2T4</accession>
<keyword evidence="6" id="KW-0479">Metal-binding</keyword>
<keyword evidence="2 11" id="KW-0813">Transport</keyword>
<dbReference type="Proteomes" id="UP000028760">
    <property type="component" value="Unassembled WGS sequence"/>
</dbReference>
<dbReference type="InterPro" id="IPR036458">
    <property type="entry name" value="Na:dicarbo_symporter_sf"/>
</dbReference>
<evidence type="ECO:0000256" key="11">
    <source>
        <dbReference type="RuleBase" id="RU361216"/>
    </source>
</evidence>
<dbReference type="InterPro" id="IPR001991">
    <property type="entry name" value="Na-dicarboxylate_symporter"/>
</dbReference>
<dbReference type="AlphaFoldDB" id="A0A087X2T4"/>